<dbReference type="PRINTS" id="PR00723">
    <property type="entry name" value="SUBTILISIN"/>
</dbReference>
<dbReference type="InterPro" id="IPR015500">
    <property type="entry name" value="Peptidase_S8_subtilisin-rel"/>
</dbReference>
<evidence type="ECO:0000256" key="1">
    <source>
        <dbReference type="ARBA" id="ARBA00011073"/>
    </source>
</evidence>
<feature type="domain" description="Peptidase S8/S53" evidence="9">
    <location>
        <begin position="151"/>
        <end position="587"/>
    </location>
</feature>
<dbReference type="CDD" id="cd15482">
    <property type="entry name" value="Sialidase_non-viral"/>
    <property type="match status" value="1"/>
</dbReference>
<organism evidence="10 11">
    <name type="scientific">Streptomyces colonosanans</name>
    <dbReference type="NCBI Taxonomy" id="1428652"/>
    <lineage>
        <taxon>Bacteria</taxon>
        <taxon>Bacillati</taxon>
        <taxon>Actinomycetota</taxon>
        <taxon>Actinomycetes</taxon>
        <taxon>Kitasatosporales</taxon>
        <taxon>Streptomycetaceae</taxon>
        <taxon>Streptomyces</taxon>
    </lineage>
</organism>
<dbReference type="SUPFAM" id="SSF52025">
    <property type="entry name" value="PA domain"/>
    <property type="match status" value="1"/>
</dbReference>
<evidence type="ECO:0000256" key="4">
    <source>
        <dbReference type="ARBA" id="ARBA00022825"/>
    </source>
</evidence>
<comment type="caution">
    <text evidence="10">The sequence shown here is derived from an EMBL/GenBank/DDBJ whole genome shotgun (WGS) entry which is preliminary data.</text>
</comment>
<evidence type="ECO:0000256" key="5">
    <source>
        <dbReference type="PIRSR" id="PIRSR615500-1"/>
    </source>
</evidence>
<keyword evidence="3 6" id="KW-0378">Hydrolase</keyword>
<dbReference type="Proteomes" id="UP000179935">
    <property type="component" value="Unassembled WGS sequence"/>
</dbReference>
<dbReference type="PROSITE" id="PS00136">
    <property type="entry name" value="SUBTILASE_ASP"/>
    <property type="match status" value="1"/>
</dbReference>
<gene>
    <name evidence="10" type="ORF">BIV24_26455</name>
</gene>
<evidence type="ECO:0000313" key="10">
    <source>
        <dbReference type="EMBL" id="OIJ86477.1"/>
    </source>
</evidence>
<dbReference type="SUPFAM" id="SSF52743">
    <property type="entry name" value="Subtilisin-like"/>
    <property type="match status" value="1"/>
</dbReference>
<dbReference type="InterPro" id="IPR023828">
    <property type="entry name" value="Peptidase_S8_Ser-AS"/>
</dbReference>
<keyword evidence="4 6" id="KW-0720">Serine protease</keyword>
<feature type="compositionally biased region" description="Low complexity" evidence="8">
    <location>
        <begin position="631"/>
        <end position="642"/>
    </location>
</feature>
<dbReference type="InterPro" id="IPR036852">
    <property type="entry name" value="Peptidase_S8/S53_dom_sf"/>
</dbReference>
<dbReference type="GO" id="GO:0006508">
    <property type="term" value="P:proteolysis"/>
    <property type="evidence" value="ECO:0007669"/>
    <property type="project" value="UniProtKB-KW"/>
</dbReference>
<evidence type="ECO:0000256" key="6">
    <source>
        <dbReference type="PROSITE-ProRule" id="PRU01240"/>
    </source>
</evidence>
<evidence type="ECO:0000259" key="9">
    <source>
        <dbReference type="Pfam" id="PF00082"/>
    </source>
</evidence>
<evidence type="ECO:0000256" key="2">
    <source>
        <dbReference type="ARBA" id="ARBA00022670"/>
    </source>
</evidence>
<dbReference type="Gene3D" id="3.40.50.200">
    <property type="entry name" value="Peptidase S8/S53 domain"/>
    <property type="match status" value="2"/>
</dbReference>
<dbReference type="PROSITE" id="PS51892">
    <property type="entry name" value="SUBTILASE"/>
    <property type="match status" value="1"/>
</dbReference>
<evidence type="ECO:0000256" key="7">
    <source>
        <dbReference type="RuleBase" id="RU003355"/>
    </source>
</evidence>
<dbReference type="PROSITE" id="PS00138">
    <property type="entry name" value="SUBTILASE_SER"/>
    <property type="match status" value="1"/>
</dbReference>
<dbReference type="InterPro" id="IPR015943">
    <property type="entry name" value="WD40/YVTN_repeat-like_dom_sf"/>
</dbReference>
<dbReference type="InterPro" id="IPR000209">
    <property type="entry name" value="Peptidase_S8/S53_dom"/>
</dbReference>
<evidence type="ECO:0000313" key="11">
    <source>
        <dbReference type="Proteomes" id="UP000179935"/>
    </source>
</evidence>
<evidence type="ECO:0000256" key="3">
    <source>
        <dbReference type="ARBA" id="ARBA00022801"/>
    </source>
</evidence>
<dbReference type="GO" id="GO:0004252">
    <property type="term" value="F:serine-type endopeptidase activity"/>
    <property type="evidence" value="ECO:0007669"/>
    <property type="project" value="UniProtKB-UniRule"/>
</dbReference>
<dbReference type="SUPFAM" id="SSF110296">
    <property type="entry name" value="Oligoxyloglucan reducing end-specific cellobiohydrolase"/>
    <property type="match status" value="2"/>
</dbReference>
<proteinExistence type="inferred from homology"/>
<dbReference type="Pfam" id="PF00082">
    <property type="entry name" value="Peptidase_S8"/>
    <property type="match status" value="1"/>
</dbReference>
<dbReference type="PROSITE" id="PS00137">
    <property type="entry name" value="SUBTILASE_HIS"/>
    <property type="match status" value="1"/>
</dbReference>
<reference evidence="10 11" key="1">
    <citation type="submission" date="2016-10" db="EMBL/GenBank/DDBJ databases">
        <title>Genome sequence of Streptomyces sp. MUSC 93.</title>
        <authorList>
            <person name="Lee L.-H."/>
            <person name="Ser H.-L."/>
            <person name="Law J.W.-F."/>
        </authorList>
    </citation>
    <scope>NUCLEOTIDE SEQUENCE [LARGE SCALE GENOMIC DNA]</scope>
    <source>
        <strain evidence="10 11">MUSC 93</strain>
    </source>
</reference>
<dbReference type="Gene3D" id="2.130.10.10">
    <property type="entry name" value="YVTN repeat-like/Quinoprotein amine dehydrogenase"/>
    <property type="match status" value="3"/>
</dbReference>
<evidence type="ECO:0000256" key="8">
    <source>
        <dbReference type="SAM" id="MobiDB-lite"/>
    </source>
</evidence>
<dbReference type="InterPro" id="IPR034213">
    <property type="entry name" value="S8_Vpr-like"/>
</dbReference>
<keyword evidence="11" id="KW-1185">Reference proteome</keyword>
<feature type="active site" description="Charge relay system" evidence="5 6">
    <location>
        <position position="199"/>
    </location>
</feature>
<feature type="region of interest" description="Disordered" evidence="8">
    <location>
        <begin position="622"/>
        <end position="654"/>
    </location>
</feature>
<name>A0A1S2NYC1_9ACTN</name>
<dbReference type="InterPro" id="IPR023827">
    <property type="entry name" value="Peptidase_S8_Asp-AS"/>
</dbReference>
<sequence length="1428" mass="149233">MALSGLATEGIPRASATTESATERVLVRLDGGPALQSVDPARIDTRGEVSASAVREVRERRAELRTAQTRFLTAVRDAGIEATPRARLTGLVNGVALTVSPADRSRLADLPGVSAVLDDTRMRASTDTSVDLIGASKVWQRKDPSGTGARGAGTTIAVIDTGVDYSHPDLGGGFGPDHKVVGGHDFVNDDDDPTDDNGHGTHVAGIIAADGQRPDGVLGVAPDAQLTAYKVLDADGSGYTSDIIAGLEAAVDPGNPHRADVVNMSLGGPGDGTDPLGRAATAASKLGVVVVAAAGNSGPGAGTVGTPAVADGVLSVGASTSGLTLPTAHMVTPRRELLQTYRAPYSANPPQKPVTGELVDVGDGTAQDYDRAGDVTGKVVAYRALLPQSMRDVRLQLLEQARLAEERGAIALLGYTASSGGPVLAPQRAEAGTGDLDTPGTVRVDLGARQSGDSFRMDKIVVLGLAETQWPELSAALAKGKVEISLSGQDVTDQIASFSSRGPGPHFQLEPDLVAPGVDIRSTWPKEQWEPGSYRLSGTSMAAPHAAASAALLRQLDPSASAEEIRARLIGSATSVEGAPTTAQGAGRLDVADAADATVTASPTSLSLGLADLSRDRVSRSGEVALHNSSDRSTTLRLSTRTAGKDAGDAGVSPARVTIPAGGTRSVTVRVSGDVGTSADRDLAGWLVAAPERAGEPSLRVPYLLAVRPLVVQTSPDPSDGDSTAFIFSRTPLAGPPTVTVTPPQGRPVESVAKRDHGNWYRARLDGDRAGTYTVSVRAEAESGERLRGGSAFEALPEDNRPGGRRWEPIGPNGAAGTIATTEADPSTAVLTQYVNRGPWKTDDAGATWRQLSRLPVANGTGSALVDARDPDTLWYAVNAQTGGGGAVNSVLDYTYQGQLLRSRDGGRTWQRLDVPDTHLYALVRDPGSRVLALVTADAVLLSHDGGDTWTERPNPLGTAVLDAAIGGDSLYLGGSTSVWKLPGVLDDREAPAAERVYDAPDGERLRHLTADADLVAAITYDKVVGSRDGGGHWEDLHRAESGGFQSITLRKGTLAVFTVGAQQHLSRDHGKSWTVVNKPITGSVMSDLSPWTDDSLLWSAPGAGMFTTGKDGSDPRRVGVQGVNAYDLAVLDTDQPQLLAGTDSEIYRTALPTGPVTPKTAEWGLSGSEAYFGRKIGQIGVSPKDPDTVWKIRKDALSSFYVYRSGDAGKTWKERARTNETPLNMAVGPVDDDRVAVTFWSLAGPGVYRTLDGGETWKKLYHDRIFRAIATDPRDPDRLWLGAADGLYRSDDFGATVTKVADGAVSAITLSKDGKRLVIGGSTLRVSDDGGAHFRTTDTGPLPLQVSEIVLSPKDPDTIYAGTSSFTANDLVKGGRGVLRSTNGGRTWTNVSGGLQNLDVISMTTSPDGDWLYAGTRMGGVHRLRTG</sequence>
<feature type="region of interest" description="Disordered" evidence="8">
    <location>
        <begin position="1"/>
        <end position="20"/>
    </location>
</feature>
<dbReference type="InterPro" id="IPR050131">
    <property type="entry name" value="Peptidase_S8_subtilisin-like"/>
</dbReference>
<protein>
    <recommendedName>
        <fullName evidence="9">Peptidase S8/S53 domain-containing protein</fullName>
    </recommendedName>
</protein>
<dbReference type="STRING" id="1428652.BIV24_26455"/>
<dbReference type="InterPro" id="IPR046450">
    <property type="entry name" value="PA_dom_sf"/>
</dbReference>
<comment type="similarity">
    <text evidence="1 6 7">Belongs to the peptidase S8 family.</text>
</comment>
<dbReference type="PANTHER" id="PTHR43806">
    <property type="entry name" value="PEPTIDASE S8"/>
    <property type="match status" value="1"/>
</dbReference>
<accession>A0A1S2NYC1</accession>
<dbReference type="CDD" id="cd07474">
    <property type="entry name" value="Peptidases_S8_subtilisin_Vpr-like"/>
    <property type="match status" value="1"/>
</dbReference>
<feature type="active site" description="Charge relay system" evidence="5 6">
    <location>
        <position position="160"/>
    </location>
</feature>
<dbReference type="PANTHER" id="PTHR43806:SF65">
    <property type="entry name" value="SERINE PROTEASE APRX"/>
    <property type="match status" value="1"/>
</dbReference>
<keyword evidence="2 6" id="KW-0645">Protease</keyword>
<dbReference type="EMBL" id="MLYP01000075">
    <property type="protein sequence ID" value="OIJ86477.1"/>
    <property type="molecule type" value="Genomic_DNA"/>
</dbReference>
<dbReference type="InterPro" id="IPR022398">
    <property type="entry name" value="Peptidase_S8_His-AS"/>
</dbReference>
<feature type="active site" description="Charge relay system" evidence="5 6">
    <location>
        <position position="540"/>
    </location>
</feature>